<evidence type="ECO:0000256" key="20">
    <source>
        <dbReference type="RuleBase" id="RU004430"/>
    </source>
</evidence>
<evidence type="ECO:0000313" key="21">
    <source>
        <dbReference type="EMBL" id="WVZ26763.1"/>
    </source>
</evidence>
<dbReference type="EMBL" id="CP144701">
    <property type="protein sequence ID" value="WVZ26763.1"/>
    <property type="molecule type" value="Genomic_DNA"/>
</dbReference>
<protein>
    <recommendedName>
        <fullName evidence="20">NADH-ubiquinone oxidoreductase chain 6</fullName>
        <ecNumber evidence="20">7.1.1.2</ecNumber>
    </recommendedName>
</protein>
<comment type="similarity">
    <text evidence="4">Belongs to the complex I subunit 4L family.</text>
</comment>
<evidence type="ECO:0000256" key="8">
    <source>
        <dbReference type="ARBA" id="ARBA00022640"/>
    </source>
</evidence>
<dbReference type="Gene3D" id="1.10.287.3510">
    <property type="match status" value="1"/>
</dbReference>
<evidence type="ECO:0000256" key="3">
    <source>
        <dbReference type="ARBA" id="ARBA00005698"/>
    </source>
</evidence>
<keyword evidence="16" id="KW-0793">Thylakoid</keyword>
<evidence type="ECO:0000256" key="9">
    <source>
        <dbReference type="ARBA" id="ARBA00022692"/>
    </source>
</evidence>
<comment type="subcellular location">
    <subcellularLocation>
        <location evidence="20">Mitochondrion membrane</location>
        <topology evidence="20">Multi-pass membrane protein</topology>
    </subcellularLocation>
    <subcellularLocation>
        <location evidence="2">Plastid</location>
        <location evidence="2">Chloroplast thylakoid membrane</location>
        <topology evidence="2">Multi-pass membrane protein</topology>
    </subcellularLocation>
</comment>
<evidence type="ECO:0000256" key="19">
    <source>
        <dbReference type="ARBA" id="ARBA00048026"/>
    </source>
</evidence>
<evidence type="ECO:0000256" key="1">
    <source>
        <dbReference type="ARBA" id="ARBA00004059"/>
    </source>
</evidence>
<keyword evidence="10" id="KW-0874">Quinone</keyword>
<gene>
    <name evidence="21" type="ORF">V8G54_000217</name>
</gene>
<evidence type="ECO:0000256" key="4">
    <source>
        <dbReference type="ARBA" id="ARBA00010519"/>
    </source>
</evidence>
<evidence type="ECO:0000256" key="12">
    <source>
        <dbReference type="ARBA" id="ARBA00022957"/>
    </source>
</evidence>
<keyword evidence="17 20" id="KW-0472">Membrane</keyword>
<feature type="transmembrane region" description="Helical" evidence="20">
    <location>
        <begin position="240"/>
        <end position="264"/>
    </location>
</feature>
<evidence type="ECO:0000256" key="11">
    <source>
        <dbReference type="ARBA" id="ARBA00022857"/>
    </source>
</evidence>
<dbReference type="Proteomes" id="UP001374535">
    <property type="component" value="Mitochondrion MT"/>
</dbReference>
<evidence type="ECO:0000256" key="17">
    <source>
        <dbReference type="ARBA" id="ARBA00023136"/>
    </source>
</evidence>
<keyword evidence="6 20" id="KW-0813">Transport</keyword>
<dbReference type="InterPro" id="IPR001133">
    <property type="entry name" value="NADH_UbQ_OxRdtase_chain4L/K"/>
</dbReference>
<feature type="transmembrane region" description="Helical" evidence="20">
    <location>
        <begin position="180"/>
        <end position="201"/>
    </location>
</feature>
<evidence type="ECO:0000256" key="14">
    <source>
        <dbReference type="ARBA" id="ARBA00022989"/>
    </source>
</evidence>
<dbReference type="GO" id="GO:0016651">
    <property type="term" value="F:oxidoreductase activity, acting on NAD(P)H"/>
    <property type="evidence" value="ECO:0007669"/>
    <property type="project" value="InterPro"/>
</dbReference>
<evidence type="ECO:0000256" key="2">
    <source>
        <dbReference type="ARBA" id="ARBA00004454"/>
    </source>
</evidence>
<keyword evidence="20" id="KW-0249">Electron transport</keyword>
<comment type="function">
    <text evidence="20">Core subunit of the mitochondrial membrane respiratory chain NADH dehydrogenase (Complex I) which catalyzes electron transfer from NADH through the respiratory chain, using ubiquinone as an electron acceptor. Essential for the catalytic activity and assembly of complex I.</text>
</comment>
<keyword evidence="11" id="KW-0521">NADP</keyword>
<evidence type="ECO:0000256" key="13">
    <source>
        <dbReference type="ARBA" id="ARBA00022967"/>
    </source>
</evidence>
<comment type="catalytic activity">
    <reaction evidence="20">
        <text>a ubiquinone + NADH + 5 H(+)(in) = a ubiquinol + NAD(+) + 4 H(+)(out)</text>
        <dbReference type="Rhea" id="RHEA:29091"/>
        <dbReference type="Rhea" id="RHEA-COMP:9565"/>
        <dbReference type="Rhea" id="RHEA-COMP:9566"/>
        <dbReference type="ChEBI" id="CHEBI:15378"/>
        <dbReference type="ChEBI" id="CHEBI:16389"/>
        <dbReference type="ChEBI" id="CHEBI:17976"/>
        <dbReference type="ChEBI" id="CHEBI:57540"/>
        <dbReference type="ChEBI" id="CHEBI:57945"/>
        <dbReference type="EC" id="7.1.1.2"/>
    </reaction>
</comment>
<geneLocation type="mitochondrion" evidence="21"/>
<dbReference type="EC" id="7.1.1.2" evidence="20"/>
<dbReference type="Pfam" id="PF00499">
    <property type="entry name" value="Oxidored_q3"/>
    <property type="match status" value="1"/>
</dbReference>
<keyword evidence="9 20" id="KW-0812">Transmembrane</keyword>
<keyword evidence="14 20" id="KW-1133">Transmembrane helix</keyword>
<comment type="catalytic activity">
    <reaction evidence="18">
        <text>a plastoquinone + NADPH + (n+1) H(+)(in) = a plastoquinol + NADP(+) + n H(+)(out)</text>
        <dbReference type="Rhea" id="RHEA:42612"/>
        <dbReference type="Rhea" id="RHEA-COMP:9561"/>
        <dbReference type="Rhea" id="RHEA-COMP:9562"/>
        <dbReference type="ChEBI" id="CHEBI:15378"/>
        <dbReference type="ChEBI" id="CHEBI:17757"/>
        <dbReference type="ChEBI" id="CHEBI:57783"/>
        <dbReference type="ChEBI" id="CHEBI:58349"/>
        <dbReference type="ChEBI" id="CHEBI:62192"/>
    </reaction>
</comment>
<keyword evidence="7" id="KW-0150">Chloroplast</keyword>
<dbReference type="Gene3D" id="1.20.120.1200">
    <property type="entry name" value="NADH-ubiquinone/plastoquinone oxidoreductase chain 6, subunit NuoJ"/>
    <property type="match status" value="1"/>
</dbReference>
<accession>A0AAQ3SFB2</accession>
<proteinExistence type="inferred from homology"/>
<comment type="function">
    <text evidence="1">NDH shuttles electrons from NAD(P)H:plastoquinone, via FMN and iron-sulfur (Fe-S) centers, to quinones in the photosynthetic chain and possibly in a chloroplast respiratory chain. The immediate electron acceptor for the enzyme in this species is believed to be plastoquinone. Couples the redox reaction to proton translocation, and thus conserves the redox energy in a proton gradient.</text>
</comment>
<dbReference type="GO" id="GO:0048038">
    <property type="term" value="F:quinone binding"/>
    <property type="evidence" value="ECO:0007669"/>
    <property type="project" value="UniProtKB-KW"/>
</dbReference>
<feature type="transmembrane region" description="Helical" evidence="20">
    <location>
        <begin position="90"/>
        <end position="109"/>
    </location>
</feature>
<dbReference type="GO" id="GO:0009535">
    <property type="term" value="C:chloroplast thylakoid membrane"/>
    <property type="evidence" value="ECO:0007669"/>
    <property type="project" value="UniProtKB-SubCell"/>
</dbReference>
<evidence type="ECO:0000256" key="5">
    <source>
        <dbReference type="ARBA" id="ARBA00011199"/>
    </source>
</evidence>
<dbReference type="GO" id="GO:0042773">
    <property type="term" value="P:ATP synthesis coupled electron transport"/>
    <property type="evidence" value="ECO:0007669"/>
    <property type="project" value="InterPro"/>
</dbReference>
<evidence type="ECO:0000256" key="10">
    <source>
        <dbReference type="ARBA" id="ARBA00022719"/>
    </source>
</evidence>
<keyword evidence="15 20" id="KW-0520">NAD</keyword>
<dbReference type="PANTHER" id="PTHR48479">
    <property type="entry name" value="NAD(P)H-QUINONE OXIDOREDUCTASE SUBUNIT 6, CHLOROPLASTIC"/>
    <property type="match status" value="1"/>
</dbReference>
<feature type="transmembrane region" description="Helical" evidence="20">
    <location>
        <begin position="33"/>
        <end position="51"/>
    </location>
</feature>
<dbReference type="InterPro" id="IPR042106">
    <property type="entry name" value="Nuo/plastoQ_OxRdtase_6_NuoJ"/>
</dbReference>
<dbReference type="HAMAP" id="MF_01456">
    <property type="entry name" value="NDH1_NuoK"/>
    <property type="match status" value="1"/>
</dbReference>
<keyword evidence="8" id="KW-0934">Plastid</keyword>
<keyword evidence="20 21" id="KW-0496">Mitochondrion</keyword>
<dbReference type="NCBIfam" id="NF004320">
    <property type="entry name" value="PRK05715.1-2"/>
    <property type="match status" value="1"/>
</dbReference>
<dbReference type="GO" id="GO:0031966">
    <property type="term" value="C:mitochondrial membrane"/>
    <property type="evidence" value="ECO:0007669"/>
    <property type="project" value="UniProtKB-SubCell"/>
</dbReference>
<evidence type="ECO:0000256" key="6">
    <source>
        <dbReference type="ARBA" id="ARBA00022448"/>
    </source>
</evidence>
<evidence type="ECO:0000256" key="7">
    <source>
        <dbReference type="ARBA" id="ARBA00022528"/>
    </source>
</evidence>
<dbReference type="FunFam" id="1.10.287.3510:FF:000001">
    <property type="entry name" value="NADH-quinone oxidoreductase subunit K"/>
    <property type="match status" value="1"/>
</dbReference>
<evidence type="ECO:0000313" key="22">
    <source>
        <dbReference type="Proteomes" id="UP001374535"/>
    </source>
</evidence>
<dbReference type="FunFam" id="1.20.120.1200:FF:000002">
    <property type="entry name" value="NAD(P)H-quinone oxidoreductase subunit 6, chloroplastic"/>
    <property type="match status" value="1"/>
</dbReference>
<dbReference type="InterPro" id="IPR001457">
    <property type="entry name" value="NADH_UbQ/plastoQ_OxRdtase_su6"/>
</dbReference>
<keyword evidence="20" id="KW-0679">Respiratory chain</keyword>
<keyword evidence="22" id="KW-1185">Reference proteome</keyword>
<dbReference type="InterPro" id="IPR050290">
    <property type="entry name" value="NAD(P)H-Q_Oxidoreduct_6"/>
</dbReference>
<comment type="catalytic activity">
    <reaction evidence="19">
        <text>a plastoquinone + NADH + (n+1) H(+)(in) = a plastoquinol + NAD(+) + n H(+)(out)</text>
        <dbReference type="Rhea" id="RHEA:42608"/>
        <dbReference type="Rhea" id="RHEA-COMP:9561"/>
        <dbReference type="Rhea" id="RHEA-COMP:9562"/>
        <dbReference type="ChEBI" id="CHEBI:15378"/>
        <dbReference type="ChEBI" id="CHEBI:17757"/>
        <dbReference type="ChEBI" id="CHEBI:57540"/>
        <dbReference type="ChEBI" id="CHEBI:57945"/>
        <dbReference type="ChEBI" id="CHEBI:62192"/>
    </reaction>
</comment>
<dbReference type="Pfam" id="PF00420">
    <property type="entry name" value="Oxidored_q2"/>
    <property type="match status" value="1"/>
</dbReference>
<keyword evidence="13 20" id="KW-1278">Translocase</keyword>
<evidence type="ECO:0000256" key="16">
    <source>
        <dbReference type="ARBA" id="ARBA00023078"/>
    </source>
</evidence>
<dbReference type="GO" id="GO:0008137">
    <property type="term" value="F:NADH dehydrogenase (ubiquinone) activity"/>
    <property type="evidence" value="ECO:0007669"/>
    <property type="project" value="UniProtKB-UniRule"/>
</dbReference>
<dbReference type="PANTHER" id="PTHR48479:SF1">
    <property type="entry name" value="NAD(P)H-QUINONE OXIDOREDUCTASE SUBUNIT 6, CHLOROPLASTIC"/>
    <property type="match status" value="1"/>
</dbReference>
<keyword evidence="12" id="KW-0618">Plastoquinone</keyword>
<feature type="transmembrane region" description="Helical" evidence="20">
    <location>
        <begin position="7"/>
        <end position="27"/>
    </location>
</feature>
<comment type="subunit">
    <text evidence="5">NDH is composed of at least 16 different subunits, 5 of which are encoded in the nucleus.</text>
</comment>
<comment type="similarity">
    <text evidence="3 20">Belongs to the complex I subunit 6 family.</text>
</comment>
<evidence type="ECO:0000256" key="18">
    <source>
        <dbReference type="ARBA" id="ARBA00047726"/>
    </source>
</evidence>
<dbReference type="AlphaFoldDB" id="A0AAQ3SFB2"/>
<keyword evidence="20" id="KW-0830">Ubiquinone</keyword>
<organism evidence="21 22">
    <name type="scientific">Vigna mungo</name>
    <name type="common">Black gram</name>
    <name type="synonym">Phaseolus mungo</name>
    <dbReference type="NCBI Taxonomy" id="3915"/>
    <lineage>
        <taxon>Eukaryota</taxon>
        <taxon>Viridiplantae</taxon>
        <taxon>Streptophyta</taxon>
        <taxon>Embryophyta</taxon>
        <taxon>Tracheophyta</taxon>
        <taxon>Spermatophyta</taxon>
        <taxon>Magnoliopsida</taxon>
        <taxon>eudicotyledons</taxon>
        <taxon>Gunneridae</taxon>
        <taxon>Pentapetalae</taxon>
        <taxon>rosids</taxon>
        <taxon>fabids</taxon>
        <taxon>Fabales</taxon>
        <taxon>Fabaceae</taxon>
        <taxon>Papilionoideae</taxon>
        <taxon>50 kb inversion clade</taxon>
        <taxon>NPAAA clade</taxon>
        <taxon>indigoferoid/millettioid clade</taxon>
        <taxon>Phaseoleae</taxon>
        <taxon>Vigna</taxon>
    </lineage>
</organism>
<evidence type="ECO:0000256" key="15">
    <source>
        <dbReference type="ARBA" id="ARBA00023027"/>
    </source>
</evidence>
<sequence length="280" mass="31115">MDLSESLHDFILIFLGSGLILGSLGVVFFTNPIFSAFSLGLVLVCVSLFYILSNSHFVAASQLLIYVGAINVLIIFAVMFMNGSDYYQNFRVWTVGDGITLMVCTSIFLSQITTILDTSWHGIIWTTRPNQILEQDLISTSQQIGIHLSTDFFLPFELISIILLVALIGAIFVARQSWSMIFEHALVLSAYLFSIGIYGLITSRNMVRALMCLELILNAVNINLVTFSDFFDRRQLKGNIFSIFVIAVAAAEAAIGPAIVSSIYRNRKSTRINQSNLLNK</sequence>
<reference evidence="21 22" key="1">
    <citation type="journal article" date="2023" name="Life. Sci Alliance">
        <title>Evolutionary insights into 3D genome organization and epigenetic landscape of Vigna mungo.</title>
        <authorList>
            <person name="Junaid A."/>
            <person name="Singh B."/>
            <person name="Bhatia S."/>
        </authorList>
    </citation>
    <scope>NUCLEOTIDE SEQUENCE [LARGE SCALE GENOMIC DNA]</scope>
    <source>
        <strain evidence="21">Urdbean</strain>
    </source>
</reference>
<dbReference type="InterPro" id="IPR039428">
    <property type="entry name" value="NUOK/Mnh_C1-like"/>
</dbReference>
<feature type="transmembrane region" description="Helical" evidence="20">
    <location>
        <begin position="152"/>
        <end position="174"/>
    </location>
</feature>
<feature type="transmembrane region" description="Helical" evidence="20">
    <location>
        <begin position="63"/>
        <end position="84"/>
    </location>
</feature>
<name>A0AAQ3SFB2_VIGMU</name>
<dbReference type="NCBIfam" id="NF004322">
    <property type="entry name" value="PRK05715.1-4"/>
    <property type="match status" value="1"/>
</dbReference>